<dbReference type="AlphaFoldDB" id="A0A926HXX8"/>
<evidence type="ECO:0000313" key="2">
    <source>
        <dbReference type="Proteomes" id="UP000617951"/>
    </source>
</evidence>
<comment type="caution">
    <text evidence="1">The sequence shown here is derived from an EMBL/GenBank/DDBJ whole genome shotgun (WGS) entry which is preliminary data.</text>
</comment>
<dbReference type="Proteomes" id="UP000617951">
    <property type="component" value="Unassembled WGS sequence"/>
</dbReference>
<keyword evidence="2" id="KW-1185">Reference proteome</keyword>
<name>A0A926HXX8_9FIRM</name>
<sequence length="135" mass="15547">MAIYGGSAFYQIDVTKDFIENGCFCSGYEMEKEPILYDMMRAIEVGDIIYIKSSTPRAKGILYIKAIGIVTDNKICTQTNLGNGIKVNWLQNYSDKFRKIELGHSCLHNMYENAMLHKEYSDEIKKQIVEWLAEK</sequence>
<accession>A0A926HXX8</accession>
<organism evidence="1 2">
    <name type="scientific">Guopingia tenuis</name>
    <dbReference type="NCBI Taxonomy" id="2763656"/>
    <lineage>
        <taxon>Bacteria</taxon>
        <taxon>Bacillati</taxon>
        <taxon>Bacillota</taxon>
        <taxon>Clostridia</taxon>
        <taxon>Christensenellales</taxon>
        <taxon>Christensenellaceae</taxon>
        <taxon>Guopingia</taxon>
    </lineage>
</organism>
<protein>
    <submittedName>
        <fullName evidence="1">Uncharacterized protein</fullName>
    </submittedName>
</protein>
<proteinExistence type="predicted"/>
<gene>
    <name evidence="1" type="ORF">H8693_09755</name>
</gene>
<reference evidence="1" key="1">
    <citation type="submission" date="2020-08" db="EMBL/GenBank/DDBJ databases">
        <title>Genome public.</title>
        <authorList>
            <person name="Liu C."/>
            <person name="Sun Q."/>
        </authorList>
    </citation>
    <scope>NUCLEOTIDE SEQUENCE</scope>
    <source>
        <strain evidence="1">NSJ-63</strain>
    </source>
</reference>
<dbReference type="RefSeq" id="WP_249280814.1">
    <property type="nucleotide sequence ID" value="NZ_JACRSS010000005.1"/>
</dbReference>
<evidence type="ECO:0000313" key="1">
    <source>
        <dbReference type="EMBL" id="MBC8539211.1"/>
    </source>
</evidence>
<dbReference type="EMBL" id="JACRSS010000005">
    <property type="protein sequence ID" value="MBC8539211.1"/>
    <property type="molecule type" value="Genomic_DNA"/>
</dbReference>